<organism evidence="1 2">
    <name type="scientific">Serratia marcescens</name>
    <dbReference type="NCBI Taxonomy" id="615"/>
    <lineage>
        <taxon>Bacteria</taxon>
        <taxon>Pseudomonadati</taxon>
        <taxon>Pseudomonadota</taxon>
        <taxon>Gammaproteobacteria</taxon>
        <taxon>Enterobacterales</taxon>
        <taxon>Yersiniaceae</taxon>
        <taxon>Serratia</taxon>
    </lineage>
</organism>
<evidence type="ECO:0000313" key="2">
    <source>
        <dbReference type="Proteomes" id="UP000254765"/>
    </source>
</evidence>
<dbReference type="EMBL" id="UGYK01000002">
    <property type="protein sequence ID" value="SUI54837.1"/>
    <property type="molecule type" value="Genomic_DNA"/>
</dbReference>
<reference evidence="1 2" key="1">
    <citation type="submission" date="2018-06" db="EMBL/GenBank/DDBJ databases">
        <authorList>
            <consortium name="Pathogen Informatics"/>
            <person name="Doyle S."/>
        </authorList>
    </citation>
    <scope>NUCLEOTIDE SEQUENCE [LARGE SCALE GENOMIC DNA]</scope>
    <source>
        <strain evidence="1 2">NCTC10211</strain>
    </source>
</reference>
<name>A0A379Z459_SERMA</name>
<accession>A0A379Z459</accession>
<dbReference type="AlphaFoldDB" id="A0A379Z459"/>
<protein>
    <submittedName>
        <fullName evidence="1">Purine ribonucleoside efflux pump nepI</fullName>
    </submittedName>
</protein>
<sequence>MTLCVFVLIASEFMPVSLLTPIARDLGVTEGLAGQGIAISGALAVPDQPDAFGAGWKQGSQVPVTGDDVSDGRVGARLSHWPPVICVYGRSRDDRYCDRGVLVDVCGNGDSSGATTSSRACPGYFQRRQCAGDGSGSPAGELPWRHCRMARRFLVPGSDRGGGLYLAVR</sequence>
<gene>
    <name evidence="1" type="primary">nepI_2</name>
    <name evidence="1" type="ORF">NCTC10211_03057</name>
</gene>
<evidence type="ECO:0000313" key="1">
    <source>
        <dbReference type="EMBL" id="SUI54837.1"/>
    </source>
</evidence>
<dbReference type="Proteomes" id="UP000254765">
    <property type="component" value="Unassembled WGS sequence"/>
</dbReference>
<proteinExistence type="predicted"/>